<dbReference type="Pfam" id="PF03525">
    <property type="entry name" value="Meiotic_rec114"/>
    <property type="match status" value="1"/>
</dbReference>
<dbReference type="EMBL" id="ML987204">
    <property type="protein sequence ID" value="KAF2243703.1"/>
    <property type="molecule type" value="Genomic_DNA"/>
</dbReference>
<dbReference type="InterPro" id="IPR004354">
    <property type="entry name" value="Meiotic_Rec114"/>
</dbReference>
<feature type="compositionally biased region" description="Polar residues" evidence="1">
    <location>
        <begin position="254"/>
        <end position="271"/>
    </location>
</feature>
<name>A0A6A6I1E9_9PLEO</name>
<sequence>MADSGLISLNLAKLSTTTDVPPDASQQHYVWKHTYSDLVVVFDSFRSAGPRSRVMRITQATQVLYEVPVEEMVNEGREITDRLSLHGMEVKCDQLPISAIVKCPMLALRYSLRDQGKIRRIQLRFASSEEYDTAINHLRQLGLRMSAAQSAKSTPSVSPFRPQSGGPSFPPSHLAEISNRPLSALPAIAPSLQPQLQEAAVVRPMSAMLPLSGPLVPPVYFRRPDSASTSSSRNLFSDYSIVPDNPPTPTNTNRQDTALSSDRPNTSTSESYLPPRRELPFVRPDLPKSSGSDGVRPSSRSSSSIMGPPPLPPPSRAGSKRPSSKGANSHGTELSSLAKPTIVESIHATPQIRPSSGRGSSRGSDNASPSKPIITERKENQPLPSSPPPYRPGTTVTRPGTRPLSPPGAAQQNRQQNEPASVFLSPPASDATNQGQVRLSLGLCNAIAANATESLAEFTMQSEEGRMSALNNFILQHLDDDNFLALVEDMDVCWARIAPGLG</sequence>
<feature type="region of interest" description="Disordered" evidence="1">
    <location>
        <begin position="225"/>
        <end position="432"/>
    </location>
</feature>
<feature type="compositionally biased region" description="Low complexity" evidence="1">
    <location>
        <begin position="289"/>
        <end position="306"/>
    </location>
</feature>
<evidence type="ECO:0000313" key="3">
    <source>
        <dbReference type="Proteomes" id="UP000800094"/>
    </source>
</evidence>
<dbReference type="RefSeq" id="XP_033678707.1">
    <property type="nucleotide sequence ID" value="XM_033824163.1"/>
</dbReference>
<evidence type="ECO:0000256" key="1">
    <source>
        <dbReference type="SAM" id="MobiDB-lite"/>
    </source>
</evidence>
<proteinExistence type="predicted"/>
<feature type="compositionally biased region" description="Polar residues" evidence="1">
    <location>
        <begin position="226"/>
        <end position="237"/>
    </location>
</feature>
<feature type="region of interest" description="Disordered" evidence="1">
    <location>
        <begin position="152"/>
        <end position="176"/>
    </location>
</feature>
<dbReference type="GeneID" id="54577493"/>
<dbReference type="Proteomes" id="UP000800094">
    <property type="component" value="Unassembled WGS sequence"/>
</dbReference>
<reference evidence="2" key="1">
    <citation type="journal article" date="2020" name="Stud. Mycol.">
        <title>101 Dothideomycetes genomes: a test case for predicting lifestyles and emergence of pathogens.</title>
        <authorList>
            <person name="Haridas S."/>
            <person name="Albert R."/>
            <person name="Binder M."/>
            <person name="Bloem J."/>
            <person name="Labutti K."/>
            <person name="Salamov A."/>
            <person name="Andreopoulos B."/>
            <person name="Baker S."/>
            <person name="Barry K."/>
            <person name="Bills G."/>
            <person name="Bluhm B."/>
            <person name="Cannon C."/>
            <person name="Castanera R."/>
            <person name="Culley D."/>
            <person name="Daum C."/>
            <person name="Ezra D."/>
            <person name="Gonzalez J."/>
            <person name="Henrissat B."/>
            <person name="Kuo A."/>
            <person name="Liang C."/>
            <person name="Lipzen A."/>
            <person name="Lutzoni F."/>
            <person name="Magnuson J."/>
            <person name="Mondo S."/>
            <person name="Nolan M."/>
            <person name="Ohm R."/>
            <person name="Pangilinan J."/>
            <person name="Park H.-J."/>
            <person name="Ramirez L."/>
            <person name="Alfaro M."/>
            <person name="Sun H."/>
            <person name="Tritt A."/>
            <person name="Yoshinaga Y."/>
            <person name="Zwiers L.-H."/>
            <person name="Turgeon B."/>
            <person name="Goodwin S."/>
            <person name="Spatafora J."/>
            <person name="Crous P."/>
            <person name="Grigoriev I."/>
        </authorList>
    </citation>
    <scope>NUCLEOTIDE SEQUENCE</scope>
    <source>
        <strain evidence="2">CBS 122368</strain>
    </source>
</reference>
<dbReference type="AlphaFoldDB" id="A0A6A6I1E9"/>
<evidence type="ECO:0000313" key="2">
    <source>
        <dbReference type="EMBL" id="KAF2243703.1"/>
    </source>
</evidence>
<keyword evidence="3" id="KW-1185">Reference proteome</keyword>
<feature type="compositionally biased region" description="Polar residues" evidence="1">
    <location>
        <begin position="410"/>
        <end position="419"/>
    </location>
</feature>
<accession>A0A6A6I1E9</accession>
<feature type="compositionally biased region" description="Low complexity" evidence="1">
    <location>
        <begin position="353"/>
        <end position="364"/>
    </location>
</feature>
<organism evidence="2 3">
    <name type="scientific">Trematosphaeria pertusa</name>
    <dbReference type="NCBI Taxonomy" id="390896"/>
    <lineage>
        <taxon>Eukaryota</taxon>
        <taxon>Fungi</taxon>
        <taxon>Dikarya</taxon>
        <taxon>Ascomycota</taxon>
        <taxon>Pezizomycotina</taxon>
        <taxon>Dothideomycetes</taxon>
        <taxon>Pleosporomycetidae</taxon>
        <taxon>Pleosporales</taxon>
        <taxon>Massarineae</taxon>
        <taxon>Trematosphaeriaceae</taxon>
        <taxon>Trematosphaeria</taxon>
    </lineage>
</organism>
<dbReference type="OrthoDB" id="5360255at2759"/>
<feature type="compositionally biased region" description="Low complexity" evidence="1">
    <location>
        <begin position="392"/>
        <end position="403"/>
    </location>
</feature>
<dbReference type="GO" id="GO:0007131">
    <property type="term" value="P:reciprocal meiotic recombination"/>
    <property type="evidence" value="ECO:0007669"/>
    <property type="project" value="InterPro"/>
</dbReference>
<protein>
    <submittedName>
        <fullName evidence="2">Uncharacterized protein</fullName>
    </submittedName>
</protein>
<gene>
    <name evidence="2" type="ORF">BU26DRAFT_436214</name>
</gene>
<feature type="compositionally biased region" description="Polar residues" evidence="1">
    <location>
        <begin position="325"/>
        <end position="335"/>
    </location>
</feature>